<accession>A0A928KPW6</accession>
<proteinExistence type="predicted"/>
<reference evidence="1" key="1">
    <citation type="submission" date="2019-04" db="EMBL/GenBank/DDBJ databases">
        <title>Evolution of Biomass-Degrading Anaerobic Consortia Revealed by Metagenomics.</title>
        <authorList>
            <person name="Peng X."/>
        </authorList>
    </citation>
    <scope>NUCLEOTIDE SEQUENCE</scope>
    <source>
        <strain evidence="1">SIG551</strain>
    </source>
</reference>
<dbReference type="EMBL" id="SVNY01000001">
    <property type="protein sequence ID" value="MBE6832400.1"/>
    <property type="molecule type" value="Genomic_DNA"/>
</dbReference>
<comment type="caution">
    <text evidence="1">The sequence shown here is derived from an EMBL/GenBank/DDBJ whole genome shotgun (WGS) entry which is preliminary data.</text>
</comment>
<dbReference type="RefSeq" id="WP_326839866.1">
    <property type="nucleotide sequence ID" value="NZ_SVNY01000001.1"/>
</dbReference>
<dbReference type="Proteomes" id="UP000754750">
    <property type="component" value="Unassembled WGS sequence"/>
</dbReference>
<evidence type="ECO:0000313" key="1">
    <source>
        <dbReference type="EMBL" id="MBE6832400.1"/>
    </source>
</evidence>
<organism evidence="1 2">
    <name type="scientific">Faecalispora sporosphaeroides</name>
    <dbReference type="NCBI Taxonomy" id="1549"/>
    <lineage>
        <taxon>Bacteria</taxon>
        <taxon>Bacillati</taxon>
        <taxon>Bacillota</taxon>
        <taxon>Clostridia</taxon>
        <taxon>Eubacteriales</taxon>
        <taxon>Oscillospiraceae</taxon>
        <taxon>Faecalispora</taxon>
    </lineage>
</organism>
<dbReference type="AlphaFoldDB" id="A0A928KPW6"/>
<sequence>MAKHEFGIMQKNPGLWEQFNSYEPERYHCIAIDDDIIAPLLSDFQQIDCYWHTLQRKEKGLAYWGITLLPPESLEIFIKVFTKQNAEKLFPLIYLMKAAKAEEKYVIHFGI</sequence>
<evidence type="ECO:0000313" key="2">
    <source>
        <dbReference type="Proteomes" id="UP000754750"/>
    </source>
</evidence>
<gene>
    <name evidence="1" type="ORF">E7512_02245</name>
</gene>
<name>A0A928KPW6_9FIRM</name>
<protein>
    <submittedName>
        <fullName evidence="1">Uncharacterized protein</fullName>
    </submittedName>
</protein>